<dbReference type="CDD" id="cd00599">
    <property type="entry name" value="GH25_muramidase"/>
    <property type="match status" value="1"/>
</dbReference>
<feature type="transmembrane region" description="Helical" evidence="1">
    <location>
        <begin position="20"/>
        <end position="44"/>
    </location>
</feature>
<dbReference type="InterPro" id="IPR017853">
    <property type="entry name" value="GH"/>
</dbReference>
<name>A0A074MBU9_9SPHN</name>
<dbReference type="Proteomes" id="UP000027866">
    <property type="component" value="Unassembled WGS sequence"/>
</dbReference>
<keyword evidence="1" id="KW-1133">Transmembrane helix</keyword>
<evidence type="ECO:0000313" key="2">
    <source>
        <dbReference type="EMBL" id="KEO92266.1"/>
    </source>
</evidence>
<accession>A0A074MBU9</accession>
<organism evidence="2 3">
    <name type="scientific">Erythrobacter litoralis</name>
    <dbReference type="NCBI Taxonomy" id="39960"/>
    <lineage>
        <taxon>Bacteria</taxon>
        <taxon>Pseudomonadati</taxon>
        <taxon>Pseudomonadota</taxon>
        <taxon>Alphaproteobacteria</taxon>
        <taxon>Sphingomonadales</taxon>
        <taxon>Erythrobacteraceae</taxon>
        <taxon>Erythrobacter/Porphyrobacter group</taxon>
        <taxon>Erythrobacter</taxon>
    </lineage>
</organism>
<proteinExistence type="predicted"/>
<dbReference type="PATRIC" id="fig|39960.10.peg.501"/>
<evidence type="ECO:0000256" key="1">
    <source>
        <dbReference type="SAM" id="Phobius"/>
    </source>
</evidence>
<dbReference type="Gene3D" id="3.20.20.80">
    <property type="entry name" value="Glycosidases"/>
    <property type="match status" value="1"/>
</dbReference>
<gene>
    <name evidence="2" type="ORF">EH32_00555</name>
</gene>
<keyword evidence="3" id="KW-1185">Reference proteome</keyword>
<dbReference type="KEGG" id="elq:Ga0102493_111418"/>
<dbReference type="SUPFAM" id="SSF51445">
    <property type="entry name" value="(Trans)glycosidases"/>
    <property type="match status" value="1"/>
</dbReference>
<dbReference type="EMBL" id="JMIX01000010">
    <property type="protein sequence ID" value="KEO92266.1"/>
    <property type="molecule type" value="Genomic_DNA"/>
</dbReference>
<dbReference type="AlphaFoldDB" id="A0A074MBU9"/>
<reference evidence="2 3" key="1">
    <citation type="submission" date="2014-04" db="EMBL/GenBank/DDBJ databases">
        <title>A comprehensive comparison of genomes of Erythrobacter spp. Strains.</title>
        <authorList>
            <person name="Zheng Q."/>
        </authorList>
    </citation>
    <scope>NUCLEOTIDE SEQUENCE [LARGE SCALE GENOMIC DNA]</scope>
    <source>
        <strain evidence="2 3">DSM 8509</strain>
    </source>
</reference>
<keyword evidence="1" id="KW-0472">Membrane</keyword>
<keyword evidence="1" id="KW-0812">Transmembrane</keyword>
<evidence type="ECO:0000313" key="3">
    <source>
        <dbReference type="Proteomes" id="UP000027866"/>
    </source>
</evidence>
<comment type="caution">
    <text evidence="2">The sequence shown here is derived from an EMBL/GenBank/DDBJ whole genome shotgun (WGS) entry which is preliminary data.</text>
</comment>
<sequence>MTKPRLRNARRRKVGAGGRIIRLLWQGFALVVLVTILYSAWLWVDMRSWQPAEEAYPEQGAAIRSGVAATRFETLRALGAQFVYLELAPSGAEPDPGFPARLAAAREAGLKVGLVFPFDLCTRADPQSARFTRMVPRDADFLPPALSLRIGRIPCTPPMSDAAVESELMTLINQVEMHAGRPVILKVGPAFEQKYRIAGRIERNLWLIRDRAEPDYAGRPWLLWSANGGLMTEASEDPVEWVVVQK</sequence>
<protein>
    <submittedName>
        <fullName evidence="2">Lysozyme M1</fullName>
    </submittedName>
</protein>
<dbReference type="RefSeq" id="WP_034905324.1">
    <property type="nucleotide sequence ID" value="NZ_CP017057.1"/>
</dbReference>
<dbReference type="OrthoDB" id="9798192at2"/>